<protein>
    <recommendedName>
        <fullName evidence="5">beta-galactosidase</fullName>
        <ecNumber evidence="5">3.2.1.23</ecNumber>
    </recommendedName>
    <alternativeName>
        <fullName evidence="9">Lactase</fullName>
    </alternativeName>
</protein>
<comment type="subunit">
    <text evidence="4">Monomer.</text>
</comment>
<comment type="similarity">
    <text evidence="3">Belongs to the glycosyl hydrolase 2 family.</text>
</comment>
<feature type="compositionally biased region" description="Polar residues" evidence="10">
    <location>
        <begin position="8"/>
        <end position="20"/>
    </location>
</feature>
<evidence type="ECO:0000256" key="10">
    <source>
        <dbReference type="SAM" id="MobiDB-lite"/>
    </source>
</evidence>
<organism evidence="12 13">
    <name type="scientific">Sphingobacterium thermophilum</name>
    <dbReference type="NCBI Taxonomy" id="768534"/>
    <lineage>
        <taxon>Bacteria</taxon>
        <taxon>Pseudomonadati</taxon>
        <taxon>Bacteroidota</taxon>
        <taxon>Sphingobacteriia</taxon>
        <taxon>Sphingobacteriales</taxon>
        <taxon>Sphingobacteriaceae</taxon>
        <taxon>Sphingobacterium</taxon>
    </lineage>
</organism>
<dbReference type="SUPFAM" id="SSF51445">
    <property type="entry name" value="(Trans)glycosidases"/>
    <property type="match status" value="1"/>
</dbReference>
<reference evidence="13" key="1">
    <citation type="journal article" date="2019" name="Int. J. Syst. Evol. Microbiol.">
        <title>The Global Catalogue of Microorganisms (GCM) 10K type strain sequencing project: providing services to taxonomists for standard genome sequencing and annotation.</title>
        <authorList>
            <consortium name="The Broad Institute Genomics Platform"/>
            <consortium name="The Broad Institute Genome Sequencing Center for Infectious Disease"/>
            <person name="Wu L."/>
            <person name="Ma J."/>
        </authorList>
    </citation>
    <scope>NUCLEOTIDE SEQUENCE [LARGE SCALE GENOMIC DNA]</scope>
    <source>
        <strain evidence="13">JCM 17858</strain>
    </source>
</reference>
<dbReference type="InterPro" id="IPR006103">
    <property type="entry name" value="Glyco_hydro_2_cat"/>
</dbReference>
<dbReference type="InterPro" id="IPR004199">
    <property type="entry name" value="B-gal_small/dom_5"/>
</dbReference>
<name>A0ABP8QZX7_9SPHI</name>
<dbReference type="Pfam" id="PF16353">
    <property type="entry name" value="LacZ_4"/>
    <property type="match status" value="1"/>
</dbReference>
<evidence type="ECO:0000313" key="12">
    <source>
        <dbReference type="EMBL" id="GAA4514438.1"/>
    </source>
</evidence>
<dbReference type="InterPro" id="IPR006104">
    <property type="entry name" value="Glyco_hydro_2_N"/>
</dbReference>
<dbReference type="Gene3D" id="2.60.40.10">
    <property type="entry name" value="Immunoglobulins"/>
    <property type="match status" value="2"/>
</dbReference>
<dbReference type="PROSITE" id="PS50022">
    <property type="entry name" value="FA58C_3"/>
    <property type="match status" value="1"/>
</dbReference>
<dbReference type="PANTHER" id="PTHR46323:SF2">
    <property type="entry name" value="BETA-GALACTOSIDASE"/>
    <property type="match status" value="1"/>
</dbReference>
<keyword evidence="13" id="KW-1185">Reference proteome</keyword>
<dbReference type="InterPro" id="IPR006102">
    <property type="entry name" value="Ig-like_GH2"/>
</dbReference>
<dbReference type="InterPro" id="IPR017853">
    <property type="entry name" value="GH"/>
</dbReference>
<evidence type="ECO:0000256" key="2">
    <source>
        <dbReference type="ARBA" id="ARBA00001913"/>
    </source>
</evidence>
<dbReference type="PANTHER" id="PTHR46323">
    <property type="entry name" value="BETA-GALACTOSIDASE"/>
    <property type="match status" value="1"/>
</dbReference>
<dbReference type="InterPro" id="IPR032312">
    <property type="entry name" value="LacZ_4"/>
</dbReference>
<dbReference type="InterPro" id="IPR006101">
    <property type="entry name" value="Glyco_hydro_2"/>
</dbReference>
<dbReference type="SUPFAM" id="SSF49303">
    <property type="entry name" value="beta-Galactosidase/glucuronidase domain"/>
    <property type="match status" value="2"/>
</dbReference>
<evidence type="ECO:0000256" key="7">
    <source>
        <dbReference type="ARBA" id="ARBA00022837"/>
    </source>
</evidence>
<dbReference type="Gene3D" id="2.60.120.260">
    <property type="entry name" value="Galactose-binding domain-like"/>
    <property type="match status" value="2"/>
</dbReference>
<dbReference type="SUPFAM" id="SSF49785">
    <property type="entry name" value="Galactose-binding domain-like"/>
    <property type="match status" value="2"/>
</dbReference>
<comment type="caution">
    <text evidence="12">The sequence shown here is derived from an EMBL/GenBank/DDBJ whole genome shotgun (WGS) entry which is preliminary data.</text>
</comment>
<feature type="region of interest" description="Disordered" evidence="10">
    <location>
        <begin position="1"/>
        <end position="20"/>
    </location>
</feature>
<comment type="catalytic activity">
    <reaction evidence="1">
        <text>Hydrolysis of terminal non-reducing beta-D-galactose residues in beta-D-galactosides.</text>
        <dbReference type="EC" id="3.2.1.23"/>
    </reaction>
</comment>
<dbReference type="GO" id="GO:0016787">
    <property type="term" value="F:hydrolase activity"/>
    <property type="evidence" value="ECO:0007669"/>
    <property type="project" value="UniProtKB-KW"/>
</dbReference>
<dbReference type="SUPFAM" id="SSF74650">
    <property type="entry name" value="Galactose mutarotase-like"/>
    <property type="match status" value="1"/>
</dbReference>
<evidence type="ECO:0000256" key="1">
    <source>
        <dbReference type="ARBA" id="ARBA00001412"/>
    </source>
</evidence>
<evidence type="ECO:0000259" key="11">
    <source>
        <dbReference type="PROSITE" id="PS50022"/>
    </source>
</evidence>
<evidence type="ECO:0000256" key="9">
    <source>
        <dbReference type="ARBA" id="ARBA00032230"/>
    </source>
</evidence>
<evidence type="ECO:0000256" key="4">
    <source>
        <dbReference type="ARBA" id="ARBA00011245"/>
    </source>
</evidence>
<dbReference type="SMART" id="SM01038">
    <property type="entry name" value="Bgal_small_N"/>
    <property type="match status" value="1"/>
</dbReference>
<dbReference type="EMBL" id="BAABGR010000013">
    <property type="protein sequence ID" value="GAA4514438.1"/>
    <property type="molecule type" value="Genomic_DNA"/>
</dbReference>
<proteinExistence type="inferred from homology"/>
<evidence type="ECO:0000313" key="13">
    <source>
        <dbReference type="Proteomes" id="UP001500394"/>
    </source>
</evidence>
<dbReference type="InterPro" id="IPR050347">
    <property type="entry name" value="Bact_Beta-galactosidase"/>
</dbReference>
<dbReference type="Pfam" id="PF02836">
    <property type="entry name" value="Glyco_hydro_2_C"/>
    <property type="match status" value="1"/>
</dbReference>
<accession>A0ABP8QZX7</accession>
<dbReference type="EC" id="3.2.1.23" evidence="5"/>
<dbReference type="InterPro" id="IPR013783">
    <property type="entry name" value="Ig-like_fold"/>
</dbReference>
<dbReference type="Pfam" id="PF00754">
    <property type="entry name" value="F5_F8_type_C"/>
    <property type="match status" value="1"/>
</dbReference>
<keyword evidence="7" id="KW-0106">Calcium</keyword>
<keyword evidence="8" id="KW-0326">Glycosidase</keyword>
<evidence type="ECO:0000256" key="5">
    <source>
        <dbReference type="ARBA" id="ARBA00012756"/>
    </source>
</evidence>
<dbReference type="Pfam" id="PF02837">
    <property type="entry name" value="Glyco_hydro_2_N"/>
    <property type="match status" value="1"/>
</dbReference>
<dbReference type="InterPro" id="IPR008979">
    <property type="entry name" value="Galactose-bd-like_sf"/>
</dbReference>
<gene>
    <name evidence="12" type="ORF">GCM10023173_11040</name>
</gene>
<comment type="cofactor">
    <cofactor evidence="2">
        <name>Ca(2+)</name>
        <dbReference type="ChEBI" id="CHEBI:29108"/>
    </cofactor>
</comment>
<dbReference type="Pfam" id="PF00703">
    <property type="entry name" value="Glyco_hydro_2"/>
    <property type="match status" value="1"/>
</dbReference>
<feature type="domain" description="F5/8 type C" evidence="11">
    <location>
        <begin position="1167"/>
        <end position="1318"/>
    </location>
</feature>
<evidence type="ECO:0000256" key="6">
    <source>
        <dbReference type="ARBA" id="ARBA00022801"/>
    </source>
</evidence>
<sequence>MSGFAFETQHQPSGDEWQSPQKLSLNKELPKAYFFSFANAEEALGVLPEYSSYYQNLNGTWKFHWVKHPDERPKDFYKETYDVSQWDEVPVPMSWNIYGIQKDGSLKYGVPIYVNQQVIFKHSVQVDDWRGGVMRTPPQDWTTYIYRNEVGSYRRTFEVPDNWSGREVYLNFDGVDSFFYLWINGKYVGFSKNSRNLAAFNITPFLHPKGKNTVAVEVYRSSDASFLEAQDMFRLPGIFRNVYLTAKPKLQIRDMVVIPDLKDNYKNGVLNISTQIRNANVKVHKGFVLAYKLYANRLYSDKVEKLVATFEDGGGRSVKVEPQAFAAAQMRVEVDDVRLWSAERPYRYTLVAELKDTKGRVLEAVSTIVGFRKVEIKDTRAEDDEFGLAGRYYYLNGKPVKLKGVNRHETNPEKGKVVTREQMEEEIKLMKRANINHVRNSHYPDDPYWYYLCDKYGIYLEDEANIESHQYYYGEASLSHPAEWRDAHVARNLEMVHAHINHPSIVIWSLGNEAGPGNNFVEAYQAIKKVDISRPVQYERNNSIVDIGSNQYPSISWVRGAVKGKFNIKYPFHISEYAHSMGNAAGNLVDYWEAIESTNFFMGGAIWDWIDQSMYYYDKQTGERFLAYGGDFGDKPNDGTFVNNGLIFADMKEKPQYYEVKKVYQNVALKAIDIEKGIIEIFNKNYFIALEDYEMEWALYEDGVEIERSKVASDAYAIAPRQRIQVRIPYAKEKLKEQSEYFLKIQFLLKENMFWAAKGYVQMEEQLLVKKAENLPHISTVAKGSTLKSERQGSFQWIKGDNFEMIFDLNQGTIHKLVYGGNAVIREGEGPKLDAYRAPLDNDNWAYRQWVAKGLHNLKHKALSHTEFQRKDGAVVLSFVVESQAPNSASILGGTSGKYWIMEHEDKPFGEEDFKFVTNQIWTIYPDGSVELESIITSNDESFVLPRVGYALKLPSEYNKYIYYGRGPINNYADRKTAQNIELHHSTVADQFVNWSRPQSMSNNEEVRWTSFTDKEGNGIIVVAKETFSASALPWSEQELTLAAHPHELPSSSGAHIHIDAAVTGLGGNSCGQGPPLEQDRVKAYSRSLGFIIRPVVREDYRAKAKVTVAGEMPLSIVRSKAGEVQIGTERKEAQILYQVGKSKPIIYKEPFRLREGGHVTAWYVDNPQIKTSVHFPKIETVPLTVVSASSEENGENAKFLVDGNPNTIWHTTYSVTVAQYPHWVDFDMGEEKMIKGFTYLPRQDGPNGRIKAYKIQVSLDGKNWSDPIIEGSFSRETTLQTVRFEKPVKGRFLRFTALSSQNGADFASGAEFEIIAD</sequence>
<dbReference type="Gene3D" id="2.70.98.10">
    <property type="match status" value="1"/>
</dbReference>
<dbReference type="Gene3D" id="3.20.20.80">
    <property type="entry name" value="Glycosidases"/>
    <property type="match status" value="1"/>
</dbReference>
<dbReference type="Pfam" id="PF02929">
    <property type="entry name" value="Bgal_small_N"/>
    <property type="match status" value="1"/>
</dbReference>
<dbReference type="InterPro" id="IPR014718">
    <property type="entry name" value="GH-type_carb-bd"/>
</dbReference>
<dbReference type="InterPro" id="IPR000421">
    <property type="entry name" value="FA58C"/>
</dbReference>
<evidence type="ECO:0000256" key="8">
    <source>
        <dbReference type="ARBA" id="ARBA00023295"/>
    </source>
</evidence>
<dbReference type="InterPro" id="IPR011013">
    <property type="entry name" value="Gal_mutarotase_sf_dom"/>
</dbReference>
<keyword evidence="6 12" id="KW-0378">Hydrolase</keyword>
<dbReference type="InterPro" id="IPR036156">
    <property type="entry name" value="Beta-gal/glucu_dom_sf"/>
</dbReference>
<dbReference type="PRINTS" id="PR00132">
    <property type="entry name" value="GLHYDRLASE2"/>
</dbReference>
<evidence type="ECO:0000256" key="3">
    <source>
        <dbReference type="ARBA" id="ARBA00007401"/>
    </source>
</evidence>
<dbReference type="Proteomes" id="UP001500394">
    <property type="component" value="Unassembled WGS sequence"/>
</dbReference>